<evidence type="ECO:0000256" key="1">
    <source>
        <dbReference type="ARBA" id="ARBA00008769"/>
    </source>
</evidence>
<evidence type="ECO:0000256" key="3">
    <source>
        <dbReference type="SAM" id="Coils"/>
    </source>
</evidence>
<sequence length="611" mass="64972">MSFRFQEINNRQDRRKVNLLWFGAAIASSTLIGGIAQAQTKPVPTNTAKASDSSLIQAIGSDPMLKRPQEKTAPARELSTESVLIQKIGQEKVIPATNKTAQNVTSVSQLSDVRPTDWAFTALQSLVERYGCIAGYPDRTYRGQRALSRYEFAAGLNACLDKINEIISAGLADKVSKEDLAALQKLQEEFAAELATLRGRVDALEAKTAKLEAQQFSTTTKLFGQAIFGLQGRTNNTSRIVGVSTPDTGTNLTLGSNVELTFLTQFDRRNVLLTGLSIGNISTAATGNSGFNNLFTRLGYESITGDTGNAVVLSDLTYRTLVTDNLAVIVGPAGVNPITVFRGPNRYQSAGQGSISLFAQRNPILGLGNTTGGVGFDWQISKTMSLQGVYAASAPATANGNGGLFGGNYTAGAQFVFAPVDPVDIALYYLHSYTNNAGLGRLNTGVGDDIVAINTLGGTLPTHTDAFGSTLNWRILPKLNFGGWVGFTSSTVNGLSGSVQTFNWMSYLTFPDLFKDGNLGGIYVGQLPKITGSDLSGNSNVPDYLSNPLSATSGAAAGGQSTATTHLEVFYRYRISNNISITPGLIFLFNPGNRTGSDTITIGAIRTTFTF</sequence>
<keyword evidence="6" id="KW-1185">Reference proteome</keyword>
<dbReference type="GO" id="GO:0008643">
    <property type="term" value="P:carbohydrate transport"/>
    <property type="evidence" value="ECO:0007669"/>
    <property type="project" value="InterPro"/>
</dbReference>
<comment type="similarity">
    <text evidence="1 2">Belongs to the OprB family.</text>
</comment>
<organism evidence="5 6">
    <name type="scientific">Tumidithrix elongata BACA0141</name>
    <dbReference type="NCBI Taxonomy" id="2716417"/>
    <lineage>
        <taxon>Bacteria</taxon>
        <taxon>Bacillati</taxon>
        <taxon>Cyanobacteriota</taxon>
        <taxon>Cyanophyceae</taxon>
        <taxon>Pseudanabaenales</taxon>
        <taxon>Pseudanabaenaceae</taxon>
        <taxon>Tumidithrix</taxon>
        <taxon>Tumidithrix elongata</taxon>
    </lineage>
</organism>
<keyword evidence="3" id="KW-0175">Coiled coil</keyword>
<comment type="caution">
    <text evidence="5">The sequence shown here is derived from an EMBL/GenBank/DDBJ whole genome shotgun (WGS) entry which is preliminary data.</text>
</comment>
<dbReference type="Gene3D" id="2.40.160.180">
    <property type="entry name" value="Carbohydrate-selective porin OprB"/>
    <property type="match status" value="1"/>
</dbReference>
<dbReference type="PANTHER" id="PTHR43308:SF1">
    <property type="entry name" value="OUTER MEMBRANE PROTEIN ALPHA"/>
    <property type="match status" value="1"/>
</dbReference>
<dbReference type="PROSITE" id="PS51272">
    <property type="entry name" value="SLH"/>
    <property type="match status" value="1"/>
</dbReference>
<dbReference type="GO" id="GO:0015288">
    <property type="term" value="F:porin activity"/>
    <property type="evidence" value="ECO:0007669"/>
    <property type="project" value="InterPro"/>
</dbReference>
<proteinExistence type="inferred from homology"/>
<reference evidence="5" key="1">
    <citation type="submission" date="2024-01" db="EMBL/GenBank/DDBJ databases">
        <title>Bank of Algae and Cyanobacteria of the Azores (BACA) strain genomes.</title>
        <authorList>
            <person name="Luz R."/>
            <person name="Cordeiro R."/>
            <person name="Fonseca A."/>
            <person name="Goncalves V."/>
        </authorList>
    </citation>
    <scope>NUCLEOTIDE SEQUENCE</scope>
    <source>
        <strain evidence="5">BACA0141</strain>
    </source>
</reference>
<gene>
    <name evidence="5" type="ORF">V2H45_04690</name>
</gene>
<evidence type="ECO:0000313" key="5">
    <source>
        <dbReference type="EMBL" id="MEE3716043.1"/>
    </source>
</evidence>
<evidence type="ECO:0000259" key="4">
    <source>
        <dbReference type="PROSITE" id="PS51272"/>
    </source>
</evidence>
<dbReference type="InterPro" id="IPR038673">
    <property type="entry name" value="OprB_sf"/>
</dbReference>
<dbReference type="Pfam" id="PF00395">
    <property type="entry name" value="SLH"/>
    <property type="match status" value="1"/>
</dbReference>
<dbReference type="EMBL" id="JAZBJZ010000011">
    <property type="protein sequence ID" value="MEE3716043.1"/>
    <property type="molecule type" value="Genomic_DNA"/>
</dbReference>
<dbReference type="Proteomes" id="UP001333818">
    <property type="component" value="Unassembled WGS sequence"/>
</dbReference>
<evidence type="ECO:0000256" key="2">
    <source>
        <dbReference type="RuleBase" id="RU363072"/>
    </source>
</evidence>
<protein>
    <submittedName>
        <fullName evidence="5">Iron uptake porin</fullName>
    </submittedName>
</protein>
<dbReference type="GO" id="GO:0016020">
    <property type="term" value="C:membrane"/>
    <property type="evidence" value="ECO:0007669"/>
    <property type="project" value="InterPro"/>
</dbReference>
<dbReference type="NCBIfam" id="NF033921">
    <property type="entry name" value="por_somb"/>
    <property type="match status" value="1"/>
</dbReference>
<dbReference type="PANTHER" id="PTHR43308">
    <property type="entry name" value="OUTER MEMBRANE PROTEIN ALPHA-RELATED"/>
    <property type="match status" value="1"/>
</dbReference>
<feature type="domain" description="SLH" evidence="4">
    <location>
        <begin position="106"/>
        <end position="170"/>
    </location>
</feature>
<name>A0AAW9PV11_9CYAN</name>
<dbReference type="InterPro" id="IPR007049">
    <property type="entry name" value="Carb-sel_porin_OprB"/>
</dbReference>
<dbReference type="AlphaFoldDB" id="A0AAW9PV11"/>
<evidence type="ECO:0000313" key="6">
    <source>
        <dbReference type="Proteomes" id="UP001333818"/>
    </source>
</evidence>
<dbReference type="InterPro" id="IPR047684">
    <property type="entry name" value="Por_som-like"/>
</dbReference>
<dbReference type="InterPro" id="IPR051465">
    <property type="entry name" value="Cell_Envelope_Struct_Comp"/>
</dbReference>
<feature type="coiled-coil region" evidence="3">
    <location>
        <begin position="187"/>
        <end position="214"/>
    </location>
</feature>
<accession>A0AAW9PV11</accession>
<dbReference type="RefSeq" id="WP_330482467.1">
    <property type="nucleotide sequence ID" value="NZ_JAZBJZ010000011.1"/>
</dbReference>
<dbReference type="Pfam" id="PF04966">
    <property type="entry name" value="OprB"/>
    <property type="match status" value="1"/>
</dbReference>
<dbReference type="InterPro" id="IPR001119">
    <property type="entry name" value="SLH_dom"/>
</dbReference>